<evidence type="ECO:0000313" key="2">
    <source>
        <dbReference type="Proteomes" id="UP001500101"/>
    </source>
</evidence>
<sequence length="83" mass="9237">MGNSVYVCSHNDGYQSIKNVLTMKGIGYLTVNPQGTKFAFRKNKHIWICDIDGSNLQQITTGYTSDIISYDGESSPFLPMVNI</sequence>
<dbReference type="Gene3D" id="2.120.10.30">
    <property type="entry name" value="TolB, C-terminal domain"/>
    <property type="match status" value="1"/>
</dbReference>
<dbReference type="InterPro" id="IPR011042">
    <property type="entry name" value="6-blade_b-propeller_TolB-like"/>
</dbReference>
<dbReference type="Proteomes" id="UP001500101">
    <property type="component" value="Unassembled WGS sequence"/>
</dbReference>
<name>A0ABP7YPR2_9SPHI</name>
<organism evidence="1 2">
    <name type="scientific">Sphingobacterium kyonggiense</name>
    <dbReference type="NCBI Taxonomy" id="714075"/>
    <lineage>
        <taxon>Bacteria</taxon>
        <taxon>Pseudomonadati</taxon>
        <taxon>Bacteroidota</taxon>
        <taxon>Sphingobacteriia</taxon>
        <taxon>Sphingobacteriales</taxon>
        <taxon>Sphingobacteriaceae</taxon>
        <taxon>Sphingobacterium</taxon>
    </lineage>
</organism>
<reference evidence="2" key="1">
    <citation type="journal article" date="2019" name="Int. J. Syst. Evol. Microbiol.">
        <title>The Global Catalogue of Microorganisms (GCM) 10K type strain sequencing project: providing services to taxonomists for standard genome sequencing and annotation.</title>
        <authorList>
            <consortium name="The Broad Institute Genomics Platform"/>
            <consortium name="The Broad Institute Genome Sequencing Center for Infectious Disease"/>
            <person name="Wu L."/>
            <person name="Ma J."/>
        </authorList>
    </citation>
    <scope>NUCLEOTIDE SEQUENCE [LARGE SCALE GENOMIC DNA]</scope>
    <source>
        <strain evidence="2">JCM 16704</strain>
    </source>
</reference>
<gene>
    <name evidence="1" type="ORF">GCM10022216_17480</name>
</gene>
<accession>A0ABP7YPR2</accession>
<dbReference type="RefSeq" id="WP_344674317.1">
    <property type="nucleotide sequence ID" value="NZ_BAAAZI010000007.1"/>
</dbReference>
<dbReference type="SUPFAM" id="SSF82171">
    <property type="entry name" value="DPP6 N-terminal domain-like"/>
    <property type="match status" value="1"/>
</dbReference>
<protein>
    <submittedName>
        <fullName evidence="1">Uncharacterized protein</fullName>
    </submittedName>
</protein>
<proteinExistence type="predicted"/>
<comment type="caution">
    <text evidence="1">The sequence shown here is derived from an EMBL/GenBank/DDBJ whole genome shotgun (WGS) entry which is preliminary data.</text>
</comment>
<keyword evidence="2" id="KW-1185">Reference proteome</keyword>
<dbReference type="EMBL" id="BAAAZI010000007">
    <property type="protein sequence ID" value="GAA4139417.1"/>
    <property type="molecule type" value="Genomic_DNA"/>
</dbReference>
<evidence type="ECO:0000313" key="1">
    <source>
        <dbReference type="EMBL" id="GAA4139417.1"/>
    </source>
</evidence>